<protein>
    <submittedName>
        <fullName evidence="1">Uncharacterized protein</fullName>
    </submittedName>
</protein>
<proteinExistence type="predicted"/>
<sequence>MNRYDARIADVGSYHERRRYRINLLFPFTPFTYEVGGPPPAGAAANYIRGGPAPFRGPTAAPPPYIGGERSGGSGYSLFEPGVRNGFDIGMGRGGRGGRGSVMGEVVVEE</sequence>
<dbReference type="EMBL" id="CM042010">
    <property type="protein sequence ID" value="KAI3780243.1"/>
    <property type="molecule type" value="Genomic_DNA"/>
</dbReference>
<name>A0ACB9GAZ8_CICIN</name>
<gene>
    <name evidence="1" type="ORF">L2E82_10214</name>
</gene>
<comment type="caution">
    <text evidence="1">The sequence shown here is derived from an EMBL/GenBank/DDBJ whole genome shotgun (WGS) entry which is preliminary data.</text>
</comment>
<reference evidence="2" key="1">
    <citation type="journal article" date="2022" name="Mol. Ecol. Resour.">
        <title>The genomes of chicory, endive, great burdock and yacon provide insights into Asteraceae palaeo-polyploidization history and plant inulin production.</title>
        <authorList>
            <person name="Fan W."/>
            <person name="Wang S."/>
            <person name="Wang H."/>
            <person name="Wang A."/>
            <person name="Jiang F."/>
            <person name="Liu H."/>
            <person name="Zhao H."/>
            <person name="Xu D."/>
            <person name="Zhang Y."/>
        </authorList>
    </citation>
    <scope>NUCLEOTIDE SEQUENCE [LARGE SCALE GENOMIC DNA]</scope>
    <source>
        <strain evidence="2">cv. Punajuju</strain>
    </source>
</reference>
<evidence type="ECO:0000313" key="1">
    <source>
        <dbReference type="EMBL" id="KAI3780243.1"/>
    </source>
</evidence>
<reference evidence="1 2" key="2">
    <citation type="journal article" date="2022" name="Mol. Ecol. Resour.">
        <title>The genomes of chicory, endive, great burdock and yacon provide insights into Asteraceae paleo-polyploidization history and plant inulin production.</title>
        <authorList>
            <person name="Fan W."/>
            <person name="Wang S."/>
            <person name="Wang H."/>
            <person name="Wang A."/>
            <person name="Jiang F."/>
            <person name="Liu H."/>
            <person name="Zhao H."/>
            <person name="Xu D."/>
            <person name="Zhang Y."/>
        </authorList>
    </citation>
    <scope>NUCLEOTIDE SEQUENCE [LARGE SCALE GENOMIC DNA]</scope>
    <source>
        <strain evidence="2">cv. Punajuju</strain>
        <tissue evidence="1">Leaves</tissue>
    </source>
</reference>
<organism evidence="1 2">
    <name type="scientific">Cichorium intybus</name>
    <name type="common">Chicory</name>
    <dbReference type="NCBI Taxonomy" id="13427"/>
    <lineage>
        <taxon>Eukaryota</taxon>
        <taxon>Viridiplantae</taxon>
        <taxon>Streptophyta</taxon>
        <taxon>Embryophyta</taxon>
        <taxon>Tracheophyta</taxon>
        <taxon>Spermatophyta</taxon>
        <taxon>Magnoliopsida</taxon>
        <taxon>eudicotyledons</taxon>
        <taxon>Gunneridae</taxon>
        <taxon>Pentapetalae</taxon>
        <taxon>asterids</taxon>
        <taxon>campanulids</taxon>
        <taxon>Asterales</taxon>
        <taxon>Asteraceae</taxon>
        <taxon>Cichorioideae</taxon>
        <taxon>Cichorieae</taxon>
        <taxon>Cichoriinae</taxon>
        <taxon>Cichorium</taxon>
    </lineage>
</organism>
<keyword evidence="2" id="KW-1185">Reference proteome</keyword>
<dbReference type="Proteomes" id="UP001055811">
    <property type="component" value="Linkage Group LG02"/>
</dbReference>
<accession>A0ACB9GAZ8</accession>
<evidence type="ECO:0000313" key="2">
    <source>
        <dbReference type="Proteomes" id="UP001055811"/>
    </source>
</evidence>